<dbReference type="PRINTS" id="PR00039">
    <property type="entry name" value="HTHLYSR"/>
</dbReference>
<evidence type="ECO:0000313" key="7">
    <source>
        <dbReference type="Proteomes" id="UP001324634"/>
    </source>
</evidence>
<dbReference type="InterPro" id="IPR058163">
    <property type="entry name" value="LysR-type_TF_proteobact-type"/>
</dbReference>
<evidence type="ECO:0000256" key="3">
    <source>
        <dbReference type="ARBA" id="ARBA00023125"/>
    </source>
</evidence>
<organism evidence="6 7">
    <name type="scientific">Peredibacter starrii</name>
    <dbReference type="NCBI Taxonomy" id="28202"/>
    <lineage>
        <taxon>Bacteria</taxon>
        <taxon>Pseudomonadati</taxon>
        <taxon>Bdellovibrionota</taxon>
        <taxon>Bacteriovoracia</taxon>
        <taxon>Bacteriovoracales</taxon>
        <taxon>Bacteriovoracaceae</taxon>
        <taxon>Peredibacter</taxon>
    </lineage>
</organism>
<gene>
    <name evidence="6" type="ORF">SOO65_07520</name>
</gene>
<evidence type="ECO:0000259" key="5">
    <source>
        <dbReference type="PROSITE" id="PS50931"/>
    </source>
</evidence>
<dbReference type="Pfam" id="PF00126">
    <property type="entry name" value="HTH_1"/>
    <property type="match status" value="1"/>
</dbReference>
<dbReference type="FunFam" id="1.10.10.10:FF:000001">
    <property type="entry name" value="LysR family transcriptional regulator"/>
    <property type="match status" value="1"/>
</dbReference>
<dbReference type="InterPro" id="IPR005119">
    <property type="entry name" value="LysR_subst-bd"/>
</dbReference>
<sequence>METMSLNAYLPDVLAFYEVAKCGGFTQAAEKMNLSKAQLSKQVARLETILRAQLFFRTTRKINLTEEGKHLLQYAESIVKLSHDAAESMKELVDEEGGLIRITAPSSLADSLAPPLIKMFNEKLPNLKVEIEASNVKRDLIAEGYDFALRAIVETDPELVARYIGHIKDVIVATPDYVKKNKIKGIDPSELKDIPVLMASLRKSWNTWKFQKGNKDFSIDVHGNYASSSYQTNRWLCLSGLGVARLPYYLVENDLQDKKLTLLYKDYSIATHPLYLVYPSKGYRAKKNKIAKDLIWSWLQGAKGSIV</sequence>
<dbReference type="Gene3D" id="3.40.190.290">
    <property type="match status" value="1"/>
</dbReference>
<dbReference type="Gene3D" id="1.10.10.10">
    <property type="entry name" value="Winged helix-like DNA-binding domain superfamily/Winged helix DNA-binding domain"/>
    <property type="match status" value="1"/>
</dbReference>
<dbReference type="GO" id="GO:0003700">
    <property type="term" value="F:DNA-binding transcription factor activity"/>
    <property type="evidence" value="ECO:0007669"/>
    <property type="project" value="InterPro"/>
</dbReference>
<keyword evidence="7" id="KW-1185">Reference proteome</keyword>
<comment type="similarity">
    <text evidence="1">Belongs to the LysR transcriptional regulatory family.</text>
</comment>
<dbReference type="Pfam" id="PF03466">
    <property type="entry name" value="LysR_substrate"/>
    <property type="match status" value="1"/>
</dbReference>
<dbReference type="RefSeq" id="WP_321398957.1">
    <property type="nucleotide sequence ID" value="NZ_CP139487.1"/>
</dbReference>
<dbReference type="PANTHER" id="PTHR30537">
    <property type="entry name" value="HTH-TYPE TRANSCRIPTIONAL REGULATOR"/>
    <property type="match status" value="1"/>
</dbReference>
<keyword evidence="3" id="KW-0238">DNA-binding</keyword>
<protein>
    <submittedName>
        <fullName evidence="6">LysR family transcriptional regulator</fullName>
    </submittedName>
</protein>
<dbReference type="InterPro" id="IPR036388">
    <property type="entry name" value="WH-like_DNA-bd_sf"/>
</dbReference>
<dbReference type="SUPFAM" id="SSF46785">
    <property type="entry name" value="Winged helix' DNA-binding domain"/>
    <property type="match status" value="1"/>
</dbReference>
<dbReference type="SUPFAM" id="SSF53850">
    <property type="entry name" value="Periplasmic binding protein-like II"/>
    <property type="match status" value="1"/>
</dbReference>
<keyword evidence="4" id="KW-0804">Transcription</keyword>
<dbReference type="GO" id="GO:0043565">
    <property type="term" value="F:sequence-specific DNA binding"/>
    <property type="evidence" value="ECO:0007669"/>
    <property type="project" value="TreeGrafter"/>
</dbReference>
<evidence type="ECO:0000256" key="4">
    <source>
        <dbReference type="ARBA" id="ARBA00023163"/>
    </source>
</evidence>
<dbReference type="EMBL" id="CP139487">
    <property type="protein sequence ID" value="WPU66591.1"/>
    <property type="molecule type" value="Genomic_DNA"/>
</dbReference>
<dbReference type="CDD" id="cd08422">
    <property type="entry name" value="PBP2_CrgA_like"/>
    <property type="match status" value="1"/>
</dbReference>
<dbReference type="AlphaFoldDB" id="A0AAX4HT62"/>
<evidence type="ECO:0000256" key="2">
    <source>
        <dbReference type="ARBA" id="ARBA00023015"/>
    </source>
</evidence>
<reference evidence="6 7" key="1">
    <citation type="submission" date="2023-11" db="EMBL/GenBank/DDBJ databases">
        <title>Peredibacter starrii A3.12.</title>
        <authorList>
            <person name="Mitchell R.J."/>
        </authorList>
    </citation>
    <scope>NUCLEOTIDE SEQUENCE [LARGE SCALE GENOMIC DNA]</scope>
    <source>
        <strain evidence="6 7">A3.12</strain>
    </source>
</reference>
<feature type="domain" description="HTH lysR-type" evidence="5">
    <location>
        <begin position="15"/>
        <end position="65"/>
    </location>
</feature>
<dbReference type="PANTHER" id="PTHR30537:SF10">
    <property type="entry name" value="TRANSCRIPTIONAL REGULATOR-RELATED"/>
    <property type="match status" value="1"/>
</dbReference>
<dbReference type="InterPro" id="IPR000847">
    <property type="entry name" value="LysR_HTH_N"/>
</dbReference>
<keyword evidence="2" id="KW-0805">Transcription regulation</keyword>
<evidence type="ECO:0000313" key="6">
    <source>
        <dbReference type="EMBL" id="WPU66591.1"/>
    </source>
</evidence>
<dbReference type="Proteomes" id="UP001324634">
    <property type="component" value="Chromosome"/>
</dbReference>
<name>A0AAX4HT62_9BACT</name>
<accession>A0AAX4HT62</accession>
<dbReference type="InterPro" id="IPR036390">
    <property type="entry name" value="WH_DNA-bd_sf"/>
</dbReference>
<dbReference type="KEGG" id="psti:SOO65_07520"/>
<evidence type="ECO:0000256" key="1">
    <source>
        <dbReference type="ARBA" id="ARBA00009437"/>
    </source>
</evidence>
<dbReference type="GO" id="GO:0006351">
    <property type="term" value="P:DNA-templated transcription"/>
    <property type="evidence" value="ECO:0007669"/>
    <property type="project" value="TreeGrafter"/>
</dbReference>
<proteinExistence type="inferred from homology"/>
<dbReference type="PROSITE" id="PS50931">
    <property type="entry name" value="HTH_LYSR"/>
    <property type="match status" value="1"/>
</dbReference>